<dbReference type="Proteomes" id="UP001164705">
    <property type="component" value="Chromosome"/>
</dbReference>
<evidence type="ECO:0000313" key="1">
    <source>
        <dbReference type="EMBL" id="WAC03631.1"/>
    </source>
</evidence>
<reference evidence="1" key="1">
    <citation type="submission" date="2022-11" db="EMBL/GenBank/DDBJ databases">
        <title>Lacinutrix neustonica HL-RS19T sp. nov., isolated from the surface microlayer sample of brackish Lake Shihwa.</title>
        <authorList>
            <person name="Choi J.Y."/>
            <person name="Hwang C.Y."/>
        </authorList>
    </citation>
    <scope>NUCLEOTIDE SEQUENCE</scope>
    <source>
        <strain evidence="1">HL-RS19</strain>
    </source>
</reference>
<evidence type="ECO:0000313" key="2">
    <source>
        <dbReference type="Proteomes" id="UP001164705"/>
    </source>
</evidence>
<organism evidence="1 2">
    <name type="scientific">Lacinutrix neustonica</name>
    <dbReference type="NCBI Taxonomy" id="2980107"/>
    <lineage>
        <taxon>Bacteria</taxon>
        <taxon>Pseudomonadati</taxon>
        <taxon>Bacteroidota</taxon>
        <taxon>Flavobacteriia</taxon>
        <taxon>Flavobacteriales</taxon>
        <taxon>Flavobacteriaceae</taxon>
        <taxon>Lacinutrix</taxon>
    </lineage>
</organism>
<sequence length="63" mass="6675">MIYGGIPDGTWLPPGGDDGPQPLCTVHSQCPAGQCCGYYDNKCHPYTNNEGLCDGRPEAFGSL</sequence>
<name>A0A9E8MZ14_9FLAO</name>
<dbReference type="EMBL" id="CP113088">
    <property type="protein sequence ID" value="WAC03631.1"/>
    <property type="molecule type" value="Genomic_DNA"/>
</dbReference>
<proteinExistence type="predicted"/>
<protein>
    <submittedName>
        <fullName evidence="1">Uncharacterized protein</fullName>
    </submittedName>
</protein>
<accession>A0A9E8MZ14</accession>
<dbReference type="AlphaFoldDB" id="A0A9E8MZ14"/>
<keyword evidence="2" id="KW-1185">Reference proteome</keyword>
<dbReference type="KEGG" id="lnu:N7U66_09310"/>
<gene>
    <name evidence="1" type="ORF">N7U66_09310</name>
</gene>
<dbReference type="RefSeq" id="WP_267678266.1">
    <property type="nucleotide sequence ID" value="NZ_CP113088.1"/>
</dbReference>